<evidence type="ECO:0000259" key="1">
    <source>
        <dbReference type="Pfam" id="PF17921"/>
    </source>
</evidence>
<evidence type="ECO:0000313" key="2">
    <source>
        <dbReference type="Proteomes" id="UP000818029"/>
    </source>
</evidence>
<feature type="domain" description="Integrase zinc-binding" evidence="1">
    <location>
        <begin position="1"/>
        <end position="33"/>
    </location>
</feature>
<proteinExistence type="predicted"/>
<organism evidence="2 3">
    <name type="scientific">Gossypium hirsutum</name>
    <name type="common">Upland cotton</name>
    <name type="synonym">Gossypium mexicanum</name>
    <dbReference type="NCBI Taxonomy" id="3635"/>
    <lineage>
        <taxon>Eukaryota</taxon>
        <taxon>Viridiplantae</taxon>
        <taxon>Streptophyta</taxon>
        <taxon>Embryophyta</taxon>
        <taxon>Tracheophyta</taxon>
        <taxon>Spermatophyta</taxon>
        <taxon>Magnoliopsida</taxon>
        <taxon>eudicotyledons</taxon>
        <taxon>Gunneridae</taxon>
        <taxon>Pentapetalae</taxon>
        <taxon>rosids</taxon>
        <taxon>malvids</taxon>
        <taxon>Malvales</taxon>
        <taxon>Malvaceae</taxon>
        <taxon>Malvoideae</taxon>
        <taxon>Gossypium</taxon>
    </lineage>
</organism>
<gene>
    <name evidence="3" type="primary">LOC121222084</name>
</gene>
<dbReference type="PANTHER" id="PTHR45835:SF99">
    <property type="entry name" value="CHROMO DOMAIN-CONTAINING PROTEIN-RELATED"/>
    <property type="match status" value="1"/>
</dbReference>
<dbReference type="Pfam" id="PF17921">
    <property type="entry name" value="Integrase_H2C2"/>
    <property type="match status" value="1"/>
</dbReference>
<dbReference type="GeneID" id="121222084"/>
<name>A0ABM3ASW6_GOSHI</name>
<reference evidence="3" key="2">
    <citation type="submission" date="2025-08" db="UniProtKB">
        <authorList>
            <consortium name="RefSeq"/>
        </authorList>
    </citation>
    <scope>IDENTIFICATION</scope>
</reference>
<dbReference type="Gene3D" id="1.10.340.70">
    <property type="match status" value="1"/>
</dbReference>
<keyword evidence="2" id="KW-1185">Reference proteome</keyword>
<reference evidence="2" key="1">
    <citation type="journal article" date="2020" name="Nat. Genet.">
        <title>Genomic diversifications of five Gossypium allopolyploid species and their impact on cotton improvement.</title>
        <authorList>
            <person name="Chen Z.J."/>
            <person name="Sreedasyam A."/>
            <person name="Ando A."/>
            <person name="Song Q."/>
            <person name="De Santiago L.M."/>
            <person name="Hulse-Kemp A.M."/>
            <person name="Ding M."/>
            <person name="Ye W."/>
            <person name="Kirkbride R.C."/>
            <person name="Jenkins J."/>
            <person name="Plott C."/>
            <person name="Lovell J."/>
            <person name="Lin Y.M."/>
            <person name="Vaughn R."/>
            <person name="Liu B."/>
            <person name="Simpson S."/>
            <person name="Scheffler B.E."/>
            <person name="Wen L."/>
            <person name="Saski C.A."/>
            <person name="Grover C.E."/>
            <person name="Hu G."/>
            <person name="Conover J.L."/>
            <person name="Carlson J.W."/>
            <person name="Shu S."/>
            <person name="Boston L.B."/>
            <person name="Williams M."/>
            <person name="Peterson D.G."/>
            <person name="McGee K."/>
            <person name="Jones D.C."/>
            <person name="Wendel J.F."/>
            <person name="Stelly D.M."/>
            <person name="Grimwood J."/>
            <person name="Schmutz J."/>
        </authorList>
    </citation>
    <scope>NUCLEOTIDE SEQUENCE [LARGE SCALE GENOMIC DNA]</scope>
    <source>
        <strain evidence="2">cv. TM-1</strain>
    </source>
</reference>
<protein>
    <recommendedName>
        <fullName evidence="1">Integrase zinc-binding domain-containing protein</fullName>
    </recommendedName>
</protein>
<evidence type="ECO:0000313" key="3">
    <source>
        <dbReference type="RefSeq" id="XP_040957915.1"/>
    </source>
</evidence>
<dbReference type="RefSeq" id="XP_040957915.1">
    <property type="nucleotide sequence ID" value="XM_041101981.1"/>
</dbReference>
<accession>A0ABM3ASW6</accession>
<dbReference type="PANTHER" id="PTHR45835">
    <property type="entry name" value="YALI0A06105P"/>
    <property type="match status" value="1"/>
</dbReference>
<dbReference type="InterPro" id="IPR041588">
    <property type="entry name" value="Integrase_H2C2"/>
</dbReference>
<sequence>MYRDLQESYWWPGLQREVTDFVARCLTCQQVKAKHQLLSGLLQLVKIPLLKWERKKLHEALSLRLDFSTAFYPQTDSQSERMAPYEALYDRKYRTPLCWTELGERQVLGPKLVSETKDKVRLIRDHLIAASDRQKSYADQKSKNIEFTVGDLVFLKVSP</sequence>
<dbReference type="Proteomes" id="UP000818029">
    <property type="component" value="Chromosome D10"/>
</dbReference>